<dbReference type="Proteomes" id="UP001361570">
    <property type="component" value="Unassembled WGS sequence"/>
</dbReference>
<accession>A0ABU8DQA9</accession>
<feature type="region of interest" description="Disordered" evidence="1">
    <location>
        <begin position="180"/>
        <end position="202"/>
    </location>
</feature>
<proteinExistence type="predicted"/>
<reference evidence="2 3" key="1">
    <citation type="submission" date="2024-03" db="EMBL/GenBank/DDBJ databases">
        <title>Draft genome sequence of Klenkia sp. LSe6-5.</title>
        <authorList>
            <person name="Duangmal K."/>
            <person name="Chantavorakit T."/>
        </authorList>
    </citation>
    <scope>NUCLEOTIDE SEQUENCE [LARGE SCALE GENOMIC DNA]</scope>
    <source>
        <strain evidence="2 3">LSe6-5</strain>
    </source>
</reference>
<name>A0ABU8DQA9_9ACTN</name>
<protein>
    <submittedName>
        <fullName evidence="2">Uncharacterized protein</fullName>
    </submittedName>
</protein>
<sequence length="202" mass="21162">MQSHTSSARDGDDDAGSAVRQPPSWEPPDNEVPAGVPSVGLLARTDDVAISWVGAQVYSTGVAFDLVITARTSIDALHEHVFGGRRGRGLLLGIEFADGRRGTLHGEGDVVLHGRGGSGGNRSVHQSYWLNPVPPPGPLTVVVLAPGLGVAETRTELDGGAFAAAVPDVRELWPWVPEEADPGLAEPELDLPADSWFSGPRA</sequence>
<organism evidence="2 3">
    <name type="scientific">Klenkia sesuvii</name>
    <dbReference type="NCBI Taxonomy" id="3103137"/>
    <lineage>
        <taxon>Bacteria</taxon>
        <taxon>Bacillati</taxon>
        <taxon>Actinomycetota</taxon>
        <taxon>Actinomycetes</taxon>
        <taxon>Geodermatophilales</taxon>
        <taxon>Geodermatophilaceae</taxon>
        <taxon>Klenkia</taxon>
    </lineage>
</organism>
<evidence type="ECO:0000256" key="1">
    <source>
        <dbReference type="SAM" id="MobiDB-lite"/>
    </source>
</evidence>
<evidence type="ECO:0000313" key="2">
    <source>
        <dbReference type="EMBL" id="MEI4271025.1"/>
    </source>
</evidence>
<gene>
    <name evidence="2" type="ORF">TEK04_04760</name>
</gene>
<feature type="region of interest" description="Disordered" evidence="1">
    <location>
        <begin position="1"/>
        <end position="37"/>
    </location>
</feature>
<dbReference type="EMBL" id="JBAPLU010000003">
    <property type="protein sequence ID" value="MEI4271025.1"/>
    <property type="molecule type" value="Genomic_DNA"/>
</dbReference>
<keyword evidence="3" id="KW-1185">Reference proteome</keyword>
<comment type="caution">
    <text evidence="2">The sequence shown here is derived from an EMBL/GenBank/DDBJ whole genome shotgun (WGS) entry which is preliminary data.</text>
</comment>
<dbReference type="RefSeq" id="WP_336403167.1">
    <property type="nucleotide sequence ID" value="NZ_JBAPLU010000003.1"/>
</dbReference>
<evidence type="ECO:0000313" key="3">
    <source>
        <dbReference type="Proteomes" id="UP001361570"/>
    </source>
</evidence>